<evidence type="ECO:0000259" key="1">
    <source>
        <dbReference type="PROSITE" id="PS50943"/>
    </source>
</evidence>
<accession>A0ABU1ZSZ9</accession>
<sequence>MELRHAFAKALRKARKANGLTQEDFADVSSRTYLSTLERGQKSPTLDKVHVLAQTIGIHVLSLMTLTYLCSKKESNIDLIFEKIRTEIDGLNQDKG</sequence>
<dbReference type="CDD" id="cd00093">
    <property type="entry name" value="HTH_XRE"/>
    <property type="match status" value="1"/>
</dbReference>
<keyword evidence="3" id="KW-1185">Reference proteome</keyword>
<organism evidence="2 3">
    <name type="scientific">Rhodoferax saidenbachensis</name>
    <dbReference type="NCBI Taxonomy" id="1484693"/>
    <lineage>
        <taxon>Bacteria</taxon>
        <taxon>Pseudomonadati</taxon>
        <taxon>Pseudomonadota</taxon>
        <taxon>Betaproteobacteria</taxon>
        <taxon>Burkholderiales</taxon>
        <taxon>Comamonadaceae</taxon>
        <taxon>Rhodoferax</taxon>
    </lineage>
</organism>
<dbReference type="InterPro" id="IPR001387">
    <property type="entry name" value="Cro/C1-type_HTH"/>
</dbReference>
<dbReference type="Proteomes" id="UP001268089">
    <property type="component" value="Unassembled WGS sequence"/>
</dbReference>
<dbReference type="Gene3D" id="1.10.260.40">
    <property type="entry name" value="lambda repressor-like DNA-binding domains"/>
    <property type="match status" value="1"/>
</dbReference>
<evidence type="ECO:0000313" key="2">
    <source>
        <dbReference type="EMBL" id="MDR7308668.1"/>
    </source>
</evidence>
<name>A0ABU1ZSZ9_9BURK</name>
<gene>
    <name evidence="2" type="ORF">J2X15_003989</name>
</gene>
<dbReference type="Pfam" id="PF01381">
    <property type="entry name" value="HTH_3"/>
    <property type="match status" value="1"/>
</dbReference>
<proteinExistence type="predicted"/>
<dbReference type="SUPFAM" id="SSF47413">
    <property type="entry name" value="lambda repressor-like DNA-binding domains"/>
    <property type="match status" value="1"/>
</dbReference>
<dbReference type="SMART" id="SM00530">
    <property type="entry name" value="HTH_XRE"/>
    <property type="match status" value="1"/>
</dbReference>
<protein>
    <submittedName>
        <fullName evidence="2">Transcriptional regulator with XRE-family HTH domain</fullName>
    </submittedName>
</protein>
<dbReference type="PROSITE" id="PS50943">
    <property type="entry name" value="HTH_CROC1"/>
    <property type="match status" value="1"/>
</dbReference>
<dbReference type="RefSeq" id="WP_310346307.1">
    <property type="nucleotide sequence ID" value="NZ_JAVDXO010000013.1"/>
</dbReference>
<dbReference type="InterPro" id="IPR010982">
    <property type="entry name" value="Lambda_DNA-bd_dom_sf"/>
</dbReference>
<feature type="domain" description="HTH cro/C1-type" evidence="1">
    <location>
        <begin position="11"/>
        <end position="63"/>
    </location>
</feature>
<reference evidence="2 3" key="1">
    <citation type="submission" date="2023-07" db="EMBL/GenBank/DDBJ databases">
        <title>Sorghum-associated microbial communities from plants grown in Nebraska, USA.</title>
        <authorList>
            <person name="Schachtman D."/>
        </authorList>
    </citation>
    <scope>NUCLEOTIDE SEQUENCE [LARGE SCALE GENOMIC DNA]</scope>
    <source>
        <strain evidence="2 3">BE308</strain>
    </source>
</reference>
<dbReference type="EMBL" id="JAVDXO010000013">
    <property type="protein sequence ID" value="MDR7308668.1"/>
    <property type="molecule type" value="Genomic_DNA"/>
</dbReference>
<comment type="caution">
    <text evidence="2">The sequence shown here is derived from an EMBL/GenBank/DDBJ whole genome shotgun (WGS) entry which is preliminary data.</text>
</comment>
<evidence type="ECO:0000313" key="3">
    <source>
        <dbReference type="Proteomes" id="UP001268089"/>
    </source>
</evidence>